<feature type="chain" id="PRO_5014963558" description="L,D-TPase catalytic domain-containing protein" evidence="8">
    <location>
        <begin position="22"/>
        <end position="230"/>
    </location>
</feature>
<feature type="active site" description="Proton donor/acceptor" evidence="7">
    <location>
        <position position="154"/>
    </location>
</feature>
<evidence type="ECO:0000256" key="8">
    <source>
        <dbReference type="SAM" id="SignalP"/>
    </source>
</evidence>
<keyword evidence="8" id="KW-0732">Signal</keyword>
<evidence type="ECO:0000256" key="3">
    <source>
        <dbReference type="ARBA" id="ARBA00022679"/>
    </source>
</evidence>
<dbReference type="InterPro" id="IPR005490">
    <property type="entry name" value="LD_TPept_cat_dom"/>
</dbReference>
<dbReference type="GO" id="GO:0004180">
    <property type="term" value="F:carboxypeptidase activity"/>
    <property type="evidence" value="ECO:0007669"/>
    <property type="project" value="UniProtKB-ARBA"/>
</dbReference>
<dbReference type="AlphaFoldDB" id="A0A2N6CT81"/>
<dbReference type="PANTHER" id="PTHR36699:SF1">
    <property type="entry name" value="L,D-TRANSPEPTIDASE YAFK-RELATED"/>
    <property type="match status" value="1"/>
</dbReference>
<dbReference type="UniPathway" id="UPA00219"/>
<evidence type="ECO:0000256" key="4">
    <source>
        <dbReference type="ARBA" id="ARBA00022960"/>
    </source>
</evidence>
<evidence type="ECO:0000256" key="2">
    <source>
        <dbReference type="ARBA" id="ARBA00005992"/>
    </source>
</evidence>
<protein>
    <recommendedName>
        <fullName evidence="9">L,D-TPase catalytic domain-containing protein</fullName>
    </recommendedName>
</protein>
<feature type="signal peptide" evidence="8">
    <location>
        <begin position="1"/>
        <end position="21"/>
    </location>
</feature>
<dbReference type="GO" id="GO:0008360">
    <property type="term" value="P:regulation of cell shape"/>
    <property type="evidence" value="ECO:0007669"/>
    <property type="project" value="UniProtKB-UniRule"/>
</dbReference>
<dbReference type="PANTHER" id="PTHR36699">
    <property type="entry name" value="LD-TRANSPEPTIDASE"/>
    <property type="match status" value="1"/>
</dbReference>
<dbReference type="Pfam" id="PF03734">
    <property type="entry name" value="YkuD"/>
    <property type="match status" value="1"/>
</dbReference>
<reference evidence="10 11" key="1">
    <citation type="submission" date="2017-11" db="EMBL/GenBank/DDBJ databases">
        <title>Genome-resolved metagenomics identifies genetic mobility, metabolic interactions, and unexpected diversity in perchlorate-reducing communities.</title>
        <authorList>
            <person name="Barnum T.P."/>
            <person name="Figueroa I.A."/>
            <person name="Carlstrom C.I."/>
            <person name="Lucas L.N."/>
            <person name="Engelbrektson A.L."/>
            <person name="Coates J.D."/>
        </authorList>
    </citation>
    <scope>NUCLEOTIDE SEQUENCE [LARGE SCALE GENOMIC DNA]</scope>
    <source>
        <strain evidence="10">BM301</strain>
    </source>
</reference>
<keyword evidence="6 7" id="KW-0961">Cell wall biogenesis/degradation</keyword>
<comment type="caution">
    <text evidence="10">The sequence shown here is derived from an EMBL/GenBank/DDBJ whole genome shotgun (WGS) entry which is preliminary data.</text>
</comment>
<dbReference type="GO" id="GO:0009252">
    <property type="term" value="P:peptidoglycan biosynthetic process"/>
    <property type="evidence" value="ECO:0007669"/>
    <property type="project" value="UniProtKB-UniPathway"/>
</dbReference>
<evidence type="ECO:0000313" key="10">
    <source>
        <dbReference type="EMBL" id="PLX60336.1"/>
    </source>
</evidence>
<dbReference type="GO" id="GO:0016740">
    <property type="term" value="F:transferase activity"/>
    <property type="evidence" value="ECO:0007669"/>
    <property type="project" value="UniProtKB-KW"/>
</dbReference>
<dbReference type="EMBL" id="PKUN01000025">
    <property type="protein sequence ID" value="PLX60336.1"/>
    <property type="molecule type" value="Genomic_DNA"/>
</dbReference>
<comment type="similarity">
    <text evidence="2">Belongs to the YkuD family.</text>
</comment>
<keyword evidence="5 7" id="KW-0573">Peptidoglycan synthesis</keyword>
<dbReference type="CDD" id="cd16913">
    <property type="entry name" value="YkuD_like"/>
    <property type="match status" value="1"/>
</dbReference>
<sequence length="230" mass="25688">MRLISVLLVGLLCFHSSPVLALGVNRTVADVITHYGDKVESRLQPRFAFAGVEWPPQRVSLVAFKDTRLMELWALNDGVWQHIKDYRVKAMSGRVGPKLQEGDRQVPEGEYRIELLNPNSAYHLSLKLDYPNAFDRQQAQEDGRSNLGGDIFIHGGRVSTGCLAVGDSAAEELFVLAAMIGEANVSVLITPRDYRFRPSQPLAENAPAWVDDLHDQIANRLQLFPLADKR</sequence>
<feature type="domain" description="L,D-TPase catalytic" evidence="9">
    <location>
        <begin position="59"/>
        <end position="190"/>
    </location>
</feature>
<keyword evidence="4 7" id="KW-0133">Cell shape</keyword>
<evidence type="ECO:0000256" key="7">
    <source>
        <dbReference type="PROSITE-ProRule" id="PRU01373"/>
    </source>
</evidence>
<evidence type="ECO:0000256" key="1">
    <source>
        <dbReference type="ARBA" id="ARBA00004752"/>
    </source>
</evidence>
<accession>A0A2N6CT81</accession>
<dbReference type="Proteomes" id="UP000235015">
    <property type="component" value="Unassembled WGS sequence"/>
</dbReference>
<dbReference type="SUPFAM" id="SSF141523">
    <property type="entry name" value="L,D-transpeptidase catalytic domain-like"/>
    <property type="match status" value="1"/>
</dbReference>
<proteinExistence type="inferred from homology"/>
<gene>
    <name evidence="10" type="ORF">C0630_16195</name>
</gene>
<keyword evidence="3" id="KW-0808">Transferase</keyword>
<evidence type="ECO:0000256" key="5">
    <source>
        <dbReference type="ARBA" id="ARBA00022984"/>
    </source>
</evidence>
<evidence type="ECO:0000313" key="11">
    <source>
        <dbReference type="Proteomes" id="UP000235015"/>
    </source>
</evidence>
<dbReference type="PROSITE" id="PS52029">
    <property type="entry name" value="LD_TPASE"/>
    <property type="match status" value="1"/>
</dbReference>
<comment type="pathway">
    <text evidence="1 7">Cell wall biogenesis; peptidoglycan biosynthesis.</text>
</comment>
<name>A0A2N6CT81_9GAMM</name>
<dbReference type="RefSeq" id="WP_273440579.1">
    <property type="nucleotide sequence ID" value="NZ_PKUN01000025.1"/>
</dbReference>
<feature type="active site" description="Nucleophile" evidence="7">
    <location>
        <position position="162"/>
    </location>
</feature>
<organism evidence="10 11">
    <name type="scientific">Sedimenticola selenatireducens</name>
    <dbReference type="NCBI Taxonomy" id="191960"/>
    <lineage>
        <taxon>Bacteria</taxon>
        <taxon>Pseudomonadati</taxon>
        <taxon>Pseudomonadota</taxon>
        <taxon>Gammaproteobacteria</taxon>
        <taxon>Chromatiales</taxon>
        <taxon>Sedimenticolaceae</taxon>
        <taxon>Sedimenticola</taxon>
    </lineage>
</organism>
<dbReference type="GO" id="GO:0071555">
    <property type="term" value="P:cell wall organization"/>
    <property type="evidence" value="ECO:0007669"/>
    <property type="project" value="UniProtKB-UniRule"/>
</dbReference>
<dbReference type="STRING" id="1111735.GCA_000428045_02476"/>
<dbReference type="InterPro" id="IPR038063">
    <property type="entry name" value="Transpep_catalytic_dom"/>
</dbReference>
<evidence type="ECO:0000256" key="6">
    <source>
        <dbReference type="ARBA" id="ARBA00023316"/>
    </source>
</evidence>
<evidence type="ECO:0000259" key="9">
    <source>
        <dbReference type="PROSITE" id="PS52029"/>
    </source>
</evidence>